<evidence type="ECO:0008006" key="5">
    <source>
        <dbReference type="Google" id="ProtNLM"/>
    </source>
</evidence>
<comment type="caution">
    <text evidence="3">The sequence shown here is derived from an EMBL/GenBank/DDBJ whole genome shotgun (WGS) entry which is preliminary data.</text>
</comment>
<dbReference type="PANTHER" id="PTHR22939:SF129">
    <property type="entry name" value="SERINE PROTEASE HTRA2, MITOCHONDRIAL"/>
    <property type="match status" value="1"/>
</dbReference>
<name>A0A9C7G6H3_9BACI</name>
<keyword evidence="1" id="KW-0378">Hydrolase</keyword>
<dbReference type="Proteomes" id="UP000789845">
    <property type="component" value="Unassembled WGS sequence"/>
</dbReference>
<dbReference type="PANTHER" id="PTHR22939">
    <property type="entry name" value="SERINE PROTEASE FAMILY S1C HTRA-RELATED"/>
    <property type="match status" value="1"/>
</dbReference>
<keyword evidence="2" id="KW-0812">Transmembrane</keyword>
<evidence type="ECO:0000256" key="2">
    <source>
        <dbReference type="SAM" id="Phobius"/>
    </source>
</evidence>
<organism evidence="3 4">
    <name type="scientific">Pseudoneobacillus rhizosphaerae</name>
    <dbReference type="NCBI Taxonomy" id="2880968"/>
    <lineage>
        <taxon>Bacteria</taxon>
        <taxon>Bacillati</taxon>
        <taxon>Bacillota</taxon>
        <taxon>Bacilli</taxon>
        <taxon>Bacillales</taxon>
        <taxon>Bacillaceae</taxon>
        <taxon>Pseudoneobacillus</taxon>
    </lineage>
</organism>
<dbReference type="InterPro" id="IPR009003">
    <property type="entry name" value="Peptidase_S1_PA"/>
</dbReference>
<accession>A0A9C7G6H3</accession>
<evidence type="ECO:0000313" key="3">
    <source>
        <dbReference type="EMBL" id="CAG9606613.1"/>
    </source>
</evidence>
<sequence>MDHDDKDLFEEPPIEDFFRVEEVSEKEMKRKKRRQKGIKVGAVILALFLLINGLAIWTNVINIPALQFVKTSYRLSQKESIQTAKQAVVTIEGESSKGTGFNIREDGLIITNSHVIEKMITIRIYFPNGQAYKGEVILDNPELDVAILEITGENLPVLKLQETQNWQEKQHIYVIGNPLAYTQIANEGEIEGLTLINDRQTPVMQISAPIFRGNSGSPVLTENNEVIGLVYATTIPKLASNEKASGLAVPIEQVKALLEQID</sequence>
<dbReference type="RefSeq" id="WP_230494902.1">
    <property type="nucleotide sequence ID" value="NZ_CAKJTG010000002.1"/>
</dbReference>
<evidence type="ECO:0000256" key="1">
    <source>
        <dbReference type="ARBA" id="ARBA00022825"/>
    </source>
</evidence>
<keyword evidence="1" id="KW-0720">Serine protease</keyword>
<gene>
    <name evidence="3" type="ORF">NEOCIP111885_00301</name>
</gene>
<keyword evidence="4" id="KW-1185">Reference proteome</keyword>
<protein>
    <recommendedName>
        <fullName evidence="5">Serine protease</fullName>
    </recommendedName>
</protein>
<keyword evidence="2" id="KW-0472">Membrane</keyword>
<dbReference type="GO" id="GO:0006508">
    <property type="term" value="P:proteolysis"/>
    <property type="evidence" value="ECO:0007669"/>
    <property type="project" value="InterPro"/>
</dbReference>
<dbReference type="PRINTS" id="PR00834">
    <property type="entry name" value="PROTEASES2C"/>
</dbReference>
<keyword evidence="2" id="KW-1133">Transmembrane helix</keyword>
<evidence type="ECO:0000313" key="4">
    <source>
        <dbReference type="Proteomes" id="UP000789845"/>
    </source>
</evidence>
<dbReference type="Pfam" id="PF13365">
    <property type="entry name" value="Trypsin_2"/>
    <property type="match status" value="1"/>
</dbReference>
<dbReference type="SUPFAM" id="SSF50494">
    <property type="entry name" value="Trypsin-like serine proteases"/>
    <property type="match status" value="1"/>
</dbReference>
<dbReference type="GO" id="GO:0004252">
    <property type="term" value="F:serine-type endopeptidase activity"/>
    <property type="evidence" value="ECO:0007669"/>
    <property type="project" value="InterPro"/>
</dbReference>
<dbReference type="InterPro" id="IPR001940">
    <property type="entry name" value="Peptidase_S1C"/>
</dbReference>
<dbReference type="EMBL" id="CAKJTG010000002">
    <property type="protein sequence ID" value="CAG9606613.1"/>
    <property type="molecule type" value="Genomic_DNA"/>
</dbReference>
<feature type="transmembrane region" description="Helical" evidence="2">
    <location>
        <begin position="38"/>
        <end position="57"/>
    </location>
</feature>
<dbReference type="AlphaFoldDB" id="A0A9C7G6H3"/>
<reference evidence="3" key="1">
    <citation type="submission" date="2021-10" db="EMBL/GenBank/DDBJ databases">
        <authorList>
            <person name="Criscuolo A."/>
        </authorList>
    </citation>
    <scope>NUCLEOTIDE SEQUENCE</scope>
    <source>
        <strain evidence="3">CIP111885</strain>
    </source>
</reference>
<proteinExistence type="predicted"/>
<keyword evidence="1" id="KW-0645">Protease</keyword>
<dbReference type="Gene3D" id="2.40.10.120">
    <property type="match status" value="1"/>
</dbReference>